<evidence type="ECO:0008006" key="5">
    <source>
        <dbReference type="Google" id="ProtNLM"/>
    </source>
</evidence>
<dbReference type="AlphaFoldDB" id="A0A923S0W0"/>
<protein>
    <recommendedName>
        <fullName evidence="5">Aromatic-ring-hydroxylating dioxygenase subunit beta</fullName>
    </recommendedName>
</protein>
<comment type="caution">
    <text evidence="3">The sequence shown here is derived from an EMBL/GenBank/DDBJ whole genome shotgun (WGS) entry which is preliminary data.</text>
</comment>
<dbReference type="Pfam" id="PF00866">
    <property type="entry name" value="Ring_hydroxyl_B"/>
    <property type="match status" value="1"/>
</dbReference>
<evidence type="ECO:0000313" key="3">
    <source>
        <dbReference type="EMBL" id="MBC5762998.1"/>
    </source>
</evidence>
<evidence type="ECO:0000256" key="2">
    <source>
        <dbReference type="ARBA" id="ARBA00023002"/>
    </source>
</evidence>
<evidence type="ECO:0000256" key="1">
    <source>
        <dbReference type="ARBA" id="ARBA00009570"/>
    </source>
</evidence>
<comment type="similarity">
    <text evidence="1">Belongs to the bacterial ring-hydroxylating dioxygenase beta subunit family.</text>
</comment>
<dbReference type="InterPro" id="IPR032710">
    <property type="entry name" value="NTF2-like_dom_sf"/>
</dbReference>
<dbReference type="GO" id="GO:0019380">
    <property type="term" value="P:3-phenylpropionate catabolic process"/>
    <property type="evidence" value="ECO:0007669"/>
    <property type="project" value="TreeGrafter"/>
</dbReference>
<organism evidence="3 4">
    <name type="scientific">Ramlibacter albus</name>
    <dbReference type="NCBI Taxonomy" id="2079448"/>
    <lineage>
        <taxon>Bacteria</taxon>
        <taxon>Pseudomonadati</taxon>
        <taxon>Pseudomonadota</taxon>
        <taxon>Betaproteobacteria</taxon>
        <taxon>Burkholderiales</taxon>
        <taxon>Comamonadaceae</taxon>
        <taxon>Ramlibacter</taxon>
    </lineage>
</organism>
<name>A0A923S0W0_9BURK</name>
<evidence type="ECO:0000313" key="4">
    <source>
        <dbReference type="Proteomes" id="UP000596827"/>
    </source>
</evidence>
<sequence length="177" mass="20505">MTTAVCEAVATTGDISDKDRQGVLAFLFSEAKYADESRYDEWEGLVDRDEMLYWVPIAHPHPHPDQTASLIADNRRRLANRIAQLKTGRRLAQQPISPMRRHLSNIELERISGTEMRVGCNFVIHEFRAQSVHRMHLWAGRYEYRLRHHGDDGFRMYYKRVDLVDASAPIPSLAFLI</sequence>
<dbReference type="Gene3D" id="3.10.450.50">
    <property type="match status" value="1"/>
</dbReference>
<proteinExistence type="inferred from homology"/>
<dbReference type="InterPro" id="IPR000391">
    <property type="entry name" value="Rng_hydr_dOase-bsu"/>
</dbReference>
<dbReference type="EMBL" id="JACORU010000001">
    <property type="protein sequence ID" value="MBC5762998.1"/>
    <property type="molecule type" value="Genomic_DNA"/>
</dbReference>
<reference evidence="3" key="1">
    <citation type="submission" date="2020-08" db="EMBL/GenBank/DDBJ databases">
        <title>Ramlibacter sp. GTP1 16S ribosomal RNA gene genome sequencing and assembly.</title>
        <authorList>
            <person name="Kang M."/>
        </authorList>
    </citation>
    <scope>NUCLEOTIDE SEQUENCE</scope>
    <source>
        <strain evidence="3">GTP1</strain>
    </source>
</reference>
<dbReference type="PANTHER" id="PTHR41534">
    <property type="entry name" value="BLR3401 PROTEIN"/>
    <property type="match status" value="1"/>
</dbReference>
<dbReference type="SUPFAM" id="SSF54427">
    <property type="entry name" value="NTF2-like"/>
    <property type="match status" value="1"/>
</dbReference>
<dbReference type="PANTHER" id="PTHR41534:SF2">
    <property type="entry name" value="3-PHENYLPROPIONATE_CINNAMIC ACID DIOXYGENASE SUBUNIT BETA"/>
    <property type="match status" value="1"/>
</dbReference>
<keyword evidence="2" id="KW-0560">Oxidoreductase</keyword>
<dbReference type="RefSeq" id="WP_187079473.1">
    <property type="nucleotide sequence ID" value="NZ_JACORU010000001.1"/>
</dbReference>
<dbReference type="Proteomes" id="UP000596827">
    <property type="component" value="Unassembled WGS sequence"/>
</dbReference>
<gene>
    <name evidence="3" type="ORF">H8R02_00935</name>
</gene>
<accession>A0A923S0W0</accession>
<dbReference type="GO" id="GO:0016491">
    <property type="term" value="F:oxidoreductase activity"/>
    <property type="evidence" value="ECO:0007669"/>
    <property type="project" value="UniProtKB-KW"/>
</dbReference>
<keyword evidence="4" id="KW-1185">Reference proteome</keyword>